<gene>
    <name evidence="1" type="ORF">NQ314_020257</name>
</gene>
<dbReference type="AlphaFoldDB" id="A0AAV8WKM3"/>
<reference evidence="1" key="1">
    <citation type="journal article" date="2023" name="Insect Mol. Biol.">
        <title>Genome sequencing provides insights into the evolution of gene families encoding plant cell wall-degrading enzymes in longhorned beetles.</title>
        <authorList>
            <person name="Shin N.R."/>
            <person name="Okamura Y."/>
            <person name="Kirsch R."/>
            <person name="Pauchet Y."/>
        </authorList>
    </citation>
    <scope>NUCLEOTIDE SEQUENCE</scope>
    <source>
        <strain evidence="1">RBIC_L_NR</strain>
    </source>
</reference>
<dbReference type="Proteomes" id="UP001162156">
    <property type="component" value="Unassembled WGS sequence"/>
</dbReference>
<comment type="caution">
    <text evidence="1">The sequence shown here is derived from an EMBL/GenBank/DDBJ whole genome shotgun (WGS) entry which is preliminary data.</text>
</comment>
<evidence type="ECO:0000313" key="1">
    <source>
        <dbReference type="EMBL" id="KAJ8927294.1"/>
    </source>
</evidence>
<keyword evidence="2" id="KW-1185">Reference proteome</keyword>
<sequence>MYVLYCFLLTTFLMDGPKPETPAPMKNLSGVDNVVFTAGDETNLPTITALVANTKRVGTESSRL</sequence>
<name>A0AAV8WKM3_9CUCU</name>
<dbReference type="EMBL" id="JANEYF010005697">
    <property type="protein sequence ID" value="KAJ8927294.1"/>
    <property type="molecule type" value="Genomic_DNA"/>
</dbReference>
<protein>
    <submittedName>
        <fullName evidence="1">Uncharacterized protein</fullName>
    </submittedName>
</protein>
<organism evidence="1 2">
    <name type="scientific">Rhamnusium bicolor</name>
    <dbReference type="NCBI Taxonomy" id="1586634"/>
    <lineage>
        <taxon>Eukaryota</taxon>
        <taxon>Metazoa</taxon>
        <taxon>Ecdysozoa</taxon>
        <taxon>Arthropoda</taxon>
        <taxon>Hexapoda</taxon>
        <taxon>Insecta</taxon>
        <taxon>Pterygota</taxon>
        <taxon>Neoptera</taxon>
        <taxon>Endopterygota</taxon>
        <taxon>Coleoptera</taxon>
        <taxon>Polyphaga</taxon>
        <taxon>Cucujiformia</taxon>
        <taxon>Chrysomeloidea</taxon>
        <taxon>Cerambycidae</taxon>
        <taxon>Lepturinae</taxon>
        <taxon>Rhagiini</taxon>
        <taxon>Rhamnusium</taxon>
    </lineage>
</organism>
<proteinExistence type="predicted"/>
<accession>A0AAV8WKM3</accession>
<evidence type="ECO:0000313" key="2">
    <source>
        <dbReference type="Proteomes" id="UP001162156"/>
    </source>
</evidence>